<keyword evidence="2" id="KW-1185">Reference proteome</keyword>
<accession>A0A7J0BXQ6</accession>
<reference evidence="1 2" key="1">
    <citation type="submission" date="2020-05" db="EMBL/GenBank/DDBJ databases">
        <title>Draft genome sequence of Desulfovibrio psychrotolerans JS1T.</title>
        <authorList>
            <person name="Ueno A."/>
            <person name="Tamazawa S."/>
            <person name="Tamamura S."/>
            <person name="Murakami T."/>
            <person name="Kiyama T."/>
            <person name="Inomata H."/>
            <person name="Amano Y."/>
            <person name="Miyakawa K."/>
            <person name="Tamaki H."/>
            <person name="Naganuma T."/>
            <person name="Kaneko K."/>
        </authorList>
    </citation>
    <scope>NUCLEOTIDE SEQUENCE [LARGE SCALE GENOMIC DNA]</scope>
    <source>
        <strain evidence="1 2">JS1</strain>
    </source>
</reference>
<protein>
    <recommendedName>
        <fullName evidence="3">STAS/SEC14 domain-containing protein</fullName>
    </recommendedName>
</protein>
<evidence type="ECO:0008006" key="3">
    <source>
        <dbReference type="Google" id="ProtNLM"/>
    </source>
</evidence>
<dbReference type="Proteomes" id="UP000503820">
    <property type="component" value="Unassembled WGS sequence"/>
</dbReference>
<dbReference type="RefSeq" id="WP_174410421.1">
    <property type="nucleotide sequence ID" value="NZ_BLVP01000010.1"/>
</dbReference>
<organism evidence="1 2">
    <name type="scientific">Desulfovibrio psychrotolerans</name>
    <dbReference type="NCBI Taxonomy" id="415242"/>
    <lineage>
        <taxon>Bacteria</taxon>
        <taxon>Pseudomonadati</taxon>
        <taxon>Thermodesulfobacteriota</taxon>
        <taxon>Desulfovibrionia</taxon>
        <taxon>Desulfovibrionales</taxon>
        <taxon>Desulfovibrionaceae</taxon>
        <taxon>Desulfovibrio</taxon>
    </lineage>
</organism>
<dbReference type="AlphaFoldDB" id="A0A7J0BXQ6"/>
<proteinExistence type="predicted"/>
<gene>
    <name evidence="1" type="ORF">DSM19430T_24680</name>
</gene>
<comment type="caution">
    <text evidence="1">The sequence shown here is derived from an EMBL/GenBank/DDBJ whole genome shotgun (WGS) entry which is preliminary data.</text>
</comment>
<evidence type="ECO:0000313" key="2">
    <source>
        <dbReference type="Proteomes" id="UP000503820"/>
    </source>
</evidence>
<dbReference type="EMBL" id="BLVP01000010">
    <property type="protein sequence ID" value="GFM37784.1"/>
    <property type="molecule type" value="Genomic_DNA"/>
</dbReference>
<name>A0A7J0BXQ6_9BACT</name>
<evidence type="ECO:0000313" key="1">
    <source>
        <dbReference type="EMBL" id="GFM37784.1"/>
    </source>
</evidence>
<sequence length="132" mass="14913">MSYTISVEYRGDHVLARHTGEDNYRISLELWSKIVDTCTRRNCYYVLGVAETTTPLNTMDAFSHGEIFKSLGVTSKYRIAWAERNPAALQSLRFVETVLRNRGITNGRLFSDESEALYWLLAEEAALAGSAL</sequence>